<dbReference type="SMART" id="SM00065">
    <property type="entry name" value="GAF"/>
    <property type="match status" value="1"/>
</dbReference>
<feature type="domain" description="Response regulatory" evidence="14">
    <location>
        <begin position="737"/>
        <end position="848"/>
    </location>
</feature>
<dbReference type="GO" id="GO:0006355">
    <property type="term" value="P:regulation of DNA-templated transcription"/>
    <property type="evidence" value="ECO:0007669"/>
    <property type="project" value="InterPro"/>
</dbReference>
<keyword evidence="3" id="KW-0600">Photoreceptor protein</keyword>
<dbReference type="InterPro" id="IPR036890">
    <property type="entry name" value="HATPase_C_sf"/>
</dbReference>
<dbReference type="Pfam" id="PF08446">
    <property type="entry name" value="PAS_2"/>
    <property type="match status" value="1"/>
</dbReference>
<dbReference type="PROSITE" id="PS50110">
    <property type="entry name" value="RESPONSE_REGULATORY"/>
    <property type="match status" value="1"/>
</dbReference>
<keyword evidence="7" id="KW-0547">Nucleotide-binding</keyword>
<dbReference type="InterPro" id="IPR029016">
    <property type="entry name" value="GAF-like_dom_sf"/>
</dbReference>
<evidence type="ECO:0000256" key="7">
    <source>
        <dbReference type="ARBA" id="ARBA00022741"/>
    </source>
</evidence>
<dbReference type="SUPFAM" id="SSF52172">
    <property type="entry name" value="CheY-like"/>
    <property type="match status" value="1"/>
</dbReference>
<dbReference type="OrthoDB" id="136506at2"/>
<dbReference type="SMART" id="SM00448">
    <property type="entry name" value="REC"/>
    <property type="match status" value="1"/>
</dbReference>
<dbReference type="InterPro" id="IPR011102">
    <property type="entry name" value="Sig_transdc_His_kinase_HWE"/>
</dbReference>
<dbReference type="Gene3D" id="3.30.450.40">
    <property type="match status" value="1"/>
</dbReference>
<evidence type="ECO:0000313" key="15">
    <source>
        <dbReference type="EMBL" id="TRD10973.1"/>
    </source>
</evidence>
<evidence type="ECO:0000256" key="10">
    <source>
        <dbReference type="ARBA" id="ARBA00022991"/>
    </source>
</evidence>
<dbReference type="RefSeq" id="WP_142787237.1">
    <property type="nucleotide sequence ID" value="NZ_VHJK01000001.1"/>
</dbReference>
<evidence type="ECO:0000256" key="9">
    <source>
        <dbReference type="ARBA" id="ARBA00022840"/>
    </source>
</evidence>
<organism evidence="15 16">
    <name type="scientific">Erythrobacter insulae</name>
    <dbReference type="NCBI Taxonomy" id="2584124"/>
    <lineage>
        <taxon>Bacteria</taxon>
        <taxon>Pseudomonadati</taxon>
        <taxon>Pseudomonadota</taxon>
        <taxon>Alphaproteobacteria</taxon>
        <taxon>Sphingomonadales</taxon>
        <taxon>Erythrobacteraceae</taxon>
        <taxon>Erythrobacter/Porphyrobacter group</taxon>
        <taxon>Erythrobacter</taxon>
    </lineage>
</organism>
<dbReference type="Gene3D" id="3.40.50.2300">
    <property type="match status" value="1"/>
</dbReference>
<dbReference type="InterPro" id="IPR013654">
    <property type="entry name" value="PAS_2"/>
</dbReference>
<keyword evidence="8" id="KW-0418">Kinase</keyword>
<dbReference type="EC" id="2.7.13.3" evidence="2"/>
<evidence type="ECO:0000313" key="16">
    <source>
        <dbReference type="Proteomes" id="UP000316343"/>
    </source>
</evidence>
<evidence type="ECO:0000256" key="5">
    <source>
        <dbReference type="ARBA" id="ARBA00022606"/>
    </source>
</evidence>
<dbReference type="Pfam" id="PF01590">
    <property type="entry name" value="GAF"/>
    <property type="match status" value="1"/>
</dbReference>
<sequence>MNFHPKPVTLTECDREPIHHISAVQDFGALIAINSDWVIAQQSANCAETLELSALPEIGTRLADHFTPNAIETLQAAVSRLGTGDMVERLFGLRMVRGGKLFDCAVHVSRGYIVIEFERHADADYADHLGLIGPALSRLEPLKNLDSLCETAAKVVQQMLGYDRVMVYRFHPDESGEVIAEERRDDLEPYLGLRYPQADIPQQARDLFRRNKLRIIADMDAEPVPIEPAPSITGEPLDLSMSVLRSHSAMHVQYMQNMGVKASLAIAIVRENRLWGMISCHHYEPRLPAYSLRTVAETFSQMFSMMLDRLLIDNSQKLRARGRALHDQLMMRLAGGTSLTDSLPLIEETLDNLIAHDGISVWAAGGYRTRGAAPTQEQFAELMGPLGQIPNTGILATSELSVHVPAAAEFGDLIAGALILPISRSPRDYLILWRRPQAQKVTWAGDPNKAIAEPRERLQPRGSFAAWVQTVKAKSAEWSEDDLRIAEGLRITLLEVILRMTDEVAIERKRAQEQQELLIAELNHRVRNILNLIRSLVSQSQSEAMTVAGFASIIGGRITALASAHDNITRENWAPAPLSALFETELGAYLNDKKNRFELGGSDVLIKPEAYTVLALVVHELVTNSAKYGCLCDSSGTLAVNLSFNTFGDLEIRWRESGGPPVKPPSRRGFGSTIIERSIPYELKGDADLRFKLTGLEADFTIPQRYIETIDNNSRSNAINTGASVTVELEALKLPEHVLVVEDSMIIALDTEENLKRLGVKSVQIESSVSGALASIKKRRPDFAIVDFNLGIESSEPVAIELKQRGIRFVLATGYAEMADQIEKLGAEALLSKPYGRSEIESLLGAQSLN</sequence>
<dbReference type="Gene3D" id="3.30.450.270">
    <property type="match status" value="1"/>
</dbReference>
<keyword evidence="10" id="KW-0157">Chromophore</keyword>
<dbReference type="SMART" id="SM00911">
    <property type="entry name" value="HWE_HK"/>
    <property type="match status" value="1"/>
</dbReference>
<feature type="modified residue" description="4-aspartylphosphate" evidence="12">
    <location>
        <position position="787"/>
    </location>
</feature>
<dbReference type="Pfam" id="PF07536">
    <property type="entry name" value="HWE_HK"/>
    <property type="match status" value="1"/>
</dbReference>
<dbReference type="PANTHER" id="PTHR41523:SF8">
    <property type="entry name" value="ETHYLENE RESPONSE SENSOR PROTEIN"/>
    <property type="match status" value="1"/>
</dbReference>
<dbReference type="PRINTS" id="PR01033">
    <property type="entry name" value="PHYTOCHROME"/>
</dbReference>
<dbReference type="InterPro" id="IPR016132">
    <property type="entry name" value="Phyto_chromo_attachment"/>
</dbReference>
<gene>
    <name evidence="15" type="ORF">FGU71_03275</name>
</gene>
<dbReference type="Gene3D" id="3.30.450.20">
    <property type="entry name" value="PAS domain"/>
    <property type="match status" value="1"/>
</dbReference>
<evidence type="ECO:0000256" key="2">
    <source>
        <dbReference type="ARBA" id="ARBA00012438"/>
    </source>
</evidence>
<dbReference type="InterPro" id="IPR035965">
    <property type="entry name" value="PAS-like_dom_sf"/>
</dbReference>
<protein>
    <recommendedName>
        <fullName evidence="2">histidine kinase</fullName>
        <ecNumber evidence="2">2.7.13.3</ecNumber>
    </recommendedName>
</protein>
<comment type="caution">
    <text evidence="15">The sequence shown here is derived from an EMBL/GenBank/DDBJ whole genome shotgun (WGS) entry which is preliminary data.</text>
</comment>
<proteinExistence type="predicted"/>
<dbReference type="SUPFAM" id="SSF55781">
    <property type="entry name" value="GAF domain-like"/>
    <property type="match status" value="2"/>
</dbReference>
<dbReference type="InterPro" id="IPR043150">
    <property type="entry name" value="Phytochrome_PHY_sf"/>
</dbReference>
<accession>A0A547P9Z9</accession>
<dbReference type="InterPro" id="IPR001789">
    <property type="entry name" value="Sig_transdc_resp-reg_receiver"/>
</dbReference>
<keyword evidence="9" id="KW-0067">ATP-binding</keyword>
<name>A0A547P9Z9_9SPHN</name>
<dbReference type="PANTHER" id="PTHR41523">
    <property type="entry name" value="TWO-COMPONENT SYSTEM SENSOR PROTEIN"/>
    <property type="match status" value="1"/>
</dbReference>
<dbReference type="Pfam" id="PF00360">
    <property type="entry name" value="PHY"/>
    <property type="match status" value="1"/>
</dbReference>
<evidence type="ECO:0000256" key="6">
    <source>
        <dbReference type="ARBA" id="ARBA00022679"/>
    </source>
</evidence>
<keyword evidence="4 12" id="KW-0597">Phosphoprotein</keyword>
<keyword evidence="6" id="KW-0808">Transferase</keyword>
<dbReference type="InterPro" id="IPR003018">
    <property type="entry name" value="GAF"/>
</dbReference>
<evidence type="ECO:0000256" key="1">
    <source>
        <dbReference type="ARBA" id="ARBA00000085"/>
    </source>
</evidence>
<dbReference type="SUPFAM" id="SSF55785">
    <property type="entry name" value="PYP-like sensor domain (PAS domain)"/>
    <property type="match status" value="1"/>
</dbReference>
<evidence type="ECO:0000256" key="8">
    <source>
        <dbReference type="ARBA" id="ARBA00022777"/>
    </source>
</evidence>
<dbReference type="EMBL" id="VHJK01000001">
    <property type="protein sequence ID" value="TRD10973.1"/>
    <property type="molecule type" value="Genomic_DNA"/>
</dbReference>
<reference evidence="15 16" key="1">
    <citation type="submission" date="2019-06" db="EMBL/GenBank/DDBJ databases">
        <title>Erythrobacter insulae sp. nov., isolated from a tidal flat.</title>
        <authorList>
            <person name="Yoon J.-H."/>
        </authorList>
    </citation>
    <scope>NUCLEOTIDE SEQUENCE [LARGE SCALE GENOMIC DNA]</scope>
    <source>
        <strain evidence="15 16">JBTF-M21</strain>
    </source>
</reference>
<dbReference type="GO" id="GO:0009584">
    <property type="term" value="P:detection of visible light"/>
    <property type="evidence" value="ECO:0007669"/>
    <property type="project" value="InterPro"/>
</dbReference>
<evidence type="ECO:0000259" key="14">
    <source>
        <dbReference type="PROSITE" id="PS50110"/>
    </source>
</evidence>
<comment type="catalytic activity">
    <reaction evidence="1">
        <text>ATP + protein L-histidine = ADP + protein N-phospho-L-histidine.</text>
        <dbReference type="EC" id="2.7.13.3"/>
    </reaction>
</comment>
<evidence type="ECO:0000259" key="13">
    <source>
        <dbReference type="PROSITE" id="PS50046"/>
    </source>
</evidence>
<dbReference type="Gene3D" id="3.30.565.10">
    <property type="entry name" value="Histidine kinase-like ATPase, C-terminal domain"/>
    <property type="match status" value="1"/>
</dbReference>
<dbReference type="GO" id="GO:0004673">
    <property type="term" value="F:protein histidine kinase activity"/>
    <property type="evidence" value="ECO:0007669"/>
    <property type="project" value="UniProtKB-EC"/>
</dbReference>
<dbReference type="InterPro" id="IPR001294">
    <property type="entry name" value="Phytochrome"/>
</dbReference>
<dbReference type="GO" id="GO:0009881">
    <property type="term" value="F:photoreceptor activity"/>
    <property type="evidence" value="ECO:0007669"/>
    <property type="project" value="UniProtKB-KW"/>
</dbReference>
<dbReference type="Proteomes" id="UP000316343">
    <property type="component" value="Unassembled WGS sequence"/>
</dbReference>
<dbReference type="GO" id="GO:0005524">
    <property type="term" value="F:ATP binding"/>
    <property type="evidence" value="ECO:0007669"/>
    <property type="project" value="UniProtKB-KW"/>
</dbReference>
<evidence type="ECO:0000256" key="4">
    <source>
        <dbReference type="ARBA" id="ARBA00022553"/>
    </source>
</evidence>
<dbReference type="AlphaFoldDB" id="A0A547P9Z9"/>
<feature type="domain" description="Phytochrome chromophore attachment site" evidence="13">
    <location>
        <begin position="144"/>
        <end position="301"/>
    </location>
</feature>
<dbReference type="InterPro" id="IPR013515">
    <property type="entry name" value="Phytochrome_cen-reg"/>
</dbReference>
<evidence type="ECO:0000256" key="12">
    <source>
        <dbReference type="PROSITE-ProRule" id="PRU00169"/>
    </source>
</evidence>
<dbReference type="InterPro" id="IPR011006">
    <property type="entry name" value="CheY-like_superfamily"/>
</dbReference>
<evidence type="ECO:0000256" key="11">
    <source>
        <dbReference type="ARBA" id="ARBA00023170"/>
    </source>
</evidence>
<keyword evidence="16" id="KW-1185">Reference proteome</keyword>
<dbReference type="GO" id="GO:0000160">
    <property type="term" value="P:phosphorelay signal transduction system"/>
    <property type="evidence" value="ECO:0007669"/>
    <property type="project" value="InterPro"/>
</dbReference>
<dbReference type="PROSITE" id="PS50046">
    <property type="entry name" value="PHYTOCHROME_2"/>
    <property type="match status" value="1"/>
</dbReference>
<keyword evidence="5" id="KW-0716">Sensory transduction</keyword>
<keyword evidence="11" id="KW-0675">Receptor</keyword>
<evidence type="ECO:0000256" key="3">
    <source>
        <dbReference type="ARBA" id="ARBA00022543"/>
    </source>
</evidence>